<accession>A0ABD4T5P5</accession>
<keyword evidence="4" id="KW-0812">Transmembrane</keyword>
<keyword evidence="2" id="KW-0175">Coiled coil</keyword>
<dbReference type="Proteomes" id="UP000031561">
    <property type="component" value="Unassembled WGS sequence"/>
</dbReference>
<protein>
    <submittedName>
        <fullName evidence="6">HlyD family efflux transporter periplasmic adaptor subunit</fullName>
    </submittedName>
</protein>
<evidence type="ECO:0000256" key="3">
    <source>
        <dbReference type="SAM" id="MobiDB-lite"/>
    </source>
</evidence>
<dbReference type="InterPro" id="IPR050465">
    <property type="entry name" value="UPF0194_transport"/>
</dbReference>
<dbReference type="SUPFAM" id="SSF111369">
    <property type="entry name" value="HlyD-like secretion proteins"/>
    <property type="match status" value="1"/>
</dbReference>
<keyword evidence="4" id="KW-0472">Membrane</keyword>
<dbReference type="AlphaFoldDB" id="A0ABD4T5P5"/>
<evidence type="ECO:0000259" key="5">
    <source>
        <dbReference type="Pfam" id="PF25989"/>
    </source>
</evidence>
<comment type="caution">
    <text evidence="6">The sequence shown here is derived from an EMBL/GenBank/DDBJ whole genome shotgun (WGS) entry which is preliminary data.</text>
</comment>
<organism evidence="6 7">
    <name type="scientific">Lyngbya confervoides BDU141951</name>
    <dbReference type="NCBI Taxonomy" id="1574623"/>
    <lineage>
        <taxon>Bacteria</taxon>
        <taxon>Bacillati</taxon>
        <taxon>Cyanobacteriota</taxon>
        <taxon>Cyanophyceae</taxon>
        <taxon>Oscillatoriophycideae</taxon>
        <taxon>Oscillatoriales</taxon>
        <taxon>Microcoleaceae</taxon>
        <taxon>Lyngbya</taxon>
    </lineage>
</organism>
<name>A0ABD4T5P5_9CYAN</name>
<feature type="compositionally biased region" description="Polar residues" evidence="3">
    <location>
        <begin position="167"/>
        <end position="178"/>
    </location>
</feature>
<feature type="domain" description="YknX-like C-terminal permuted SH3-like" evidence="5">
    <location>
        <begin position="376"/>
        <end position="449"/>
    </location>
</feature>
<keyword evidence="4" id="KW-1133">Transmembrane helix</keyword>
<evidence type="ECO:0000256" key="2">
    <source>
        <dbReference type="ARBA" id="ARBA00023054"/>
    </source>
</evidence>
<sequence length="450" mass="49038">MKFKRPSTVRPLLYVFAGLAIALLLALLLRPSPMWVSVATVDRNTLVVTVTEEGRTRVRSRYGVAAPVAGRLDRIDLEAGDAVTAGQVIARIDPLPLTSEVRAAQAQLRGLEAQRRGVETQRPKPEALQQAQARIRAAQANQQQAMARTEQAEAALNQAERDRQRADTLQAQGALSQQAREEAVLRATTRARDLEVARRQAQAAAADVAAAREALAILQAEQSDPDYLEEVYAAQMASVKAELARLADEAARTTIRAPASGTVLRVLQESARFVESGTPILEIGNPKDLELVIDVLSTDAVQVKQGDRVWATQWGGGDPLYATVRTIEPSAFTKVSALGVEEQRVNIIAELKAGETRLGDGYRVEAHIVIWEADNVLQVPLSALFRCETEQVDDSHWCAFTVEGGRAQQRTVALGQRNPNAAQVIHGLSENDRVILHPTEQLASGTRVRF</sequence>
<dbReference type="Gene3D" id="2.40.50.100">
    <property type="match status" value="1"/>
</dbReference>
<dbReference type="EMBL" id="JTHE03000077">
    <property type="protein sequence ID" value="MCM1983743.1"/>
    <property type="molecule type" value="Genomic_DNA"/>
</dbReference>
<comment type="subcellular location">
    <subcellularLocation>
        <location evidence="1">Cell envelope</location>
    </subcellularLocation>
</comment>
<evidence type="ECO:0000313" key="7">
    <source>
        <dbReference type="Proteomes" id="UP000031561"/>
    </source>
</evidence>
<dbReference type="Gene3D" id="1.10.287.470">
    <property type="entry name" value="Helix hairpin bin"/>
    <property type="match status" value="1"/>
</dbReference>
<reference evidence="6 7" key="1">
    <citation type="journal article" date="2015" name="Genome Announc.">
        <title>Draft Genome Sequence of Filamentous Marine Cyanobacterium Lyngbya confervoides Strain BDU141951.</title>
        <authorList>
            <person name="Chandrababunaidu M.M."/>
            <person name="Sen D."/>
            <person name="Tripathy S."/>
        </authorList>
    </citation>
    <scope>NUCLEOTIDE SEQUENCE [LARGE SCALE GENOMIC DNA]</scope>
    <source>
        <strain evidence="6 7">BDU141951</strain>
    </source>
</reference>
<keyword evidence="7" id="KW-1185">Reference proteome</keyword>
<evidence type="ECO:0000313" key="6">
    <source>
        <dbReference type="EMBL" id="MCM1983743.1"/>
    </source>
</evidence>
<dbReference type="Gene3D" id="2.40.420.20">
    <property type="match status" value="1"/>
</dbReference>
<gene>
    <name evidence="6" type="ORF">QQ91_0013035</name>
</gene>
<dbReference type="InterPro" id="IPR058637">
    <property type="entry name" value="YknX-like_C"/>
</dbReference>
<evidence type="ECO:0000256" key="4">
    <source>
        <dbReference type="SAM" id="Phobius"/>
    </source>
</evidence>
<dbReference type="GO" id="GO:0030313">
    <property type="term" value="C:cell envelope"/>
    <property type="evidence" value="ECO:0007669"/>
    <property type="project" value="UniProtKB-SubCell"/>
</dbReference>
<proteinExistence type="predicted"/>
<dbReference type="PANTHER" id="PTHR32347:SF29">
    <property type="entry name" value="UPF0194 MEMBRANE PROTEIN YBHG"/>
    <property type="match status" value="1"/>
</dbReference>
<feature type="region of interest" description="Disordered" evidence="3">
    <location>
        <begin position="149"/>
        <end position="178"/>
    </location>
</feature>
<feature type="transmembrane region" description="Helical" evidence="4">
    <location>
        <begin position="12"/>
        <end position="29"/>
    </location>
</feature>
<evidence type="ECO:0000256" key="1">
    <source>
        <dbReference type="ARBA" id="ARBA00004196"/>
    </source>
</evidence>
<dbReference type="Pfam" id="PF25989">
    <property type="entry name" value="YknX_C"/>
    <property type="match status" value="1"/>
</dbReference>
<dbReference type="RefSeq" id="WP_250833352.1">
    <property type="nucleotide sequence ID" value="NZ_JTHE03000077.1"/>
</dbReference>
<dbReference type="PANTHER" id="PTHR32347">
    <property type="entry name" value="EFFLUX SYSTEM COMPONENT YKNX-RELATED"/>
    <property type="match status" value="1"/>
</dbReference>